<gene>
    <name evidence="1" type="ORF">J0895_03485</name>
</gene>
<proteinExistence type="predicted"/>
<dbReference type="RefSeq" id="WP_207086741.1">
    <property type="nucleotide sequence ID" value="NZ_JAFLQW010000084.1"/>
</dbReference>
<name>A0ABS3FM54_9CYAN</name>
<sequence>MAVAPLPPVGVFLGDGLSAWLGNPNGGDSPSMAGCTLSGVSSLLLDHGGRSHHGGGEGKI</sequence>
<dbReference type="EMBL" id="JAFLQW010000084">
    <property type="protein sequence ID" value="MBO0348179.1"/>
    <property type="molecule type" value="Genomic_DNA"/>
</dbReference>
<reference evidence="1 2" key="1">
    <citation type="submission" date="2021-03" db="EMBL/GenBank/DDBJ databases">
        <title>Metabolic Capacity of the Antarctic Cyanobacterium Phormidium pseudopriestleyi that Sustains Oxygenic Photosynthesis in the Presence of Hydrogen Sulfide.</title>
        <authorList>
            <person name="Lumian J.E."/>
            <person name="Jungblut A.D."/>
            <person name="Dillon M.L."/>
            <person name="Hawes I."/>
            <person name="Doran P.T."/>
            <person name="Mackey T.J."/>
            <person name="Dick G.J."/>
            <person name="Grettenberger C.L."/>
            <person name="Sumner D.Y."/>
        </authorList>
    </citation>
    <scope>NUCLEOTIDE SEQUENCE [LARGE SCALE GENOMIC DNA]</scope>
    <source>
        <strain evidence="1 2">FRX01</strain>
    </source>
</reference>
<keyword evidence="2" id="KW-1185">Reference proteome</keyword>
<evidence type="ECO:0000313" key="2">
    <source>
        <dbReference type="Proteomes" id="UP000664844"/>
    </source>
</evidence>
<accession>A0ABS3FM54</accession>
<protein>
    <submittedName>
        <fullName evidence="1">Uncharacterized protein</fullName>
    </submittedName>
</protein>
<comment type="caution">
    <text evidence="1">The sequence shown here is derived from an EMBL/GenBank/DDBJ whole genome shotgun (WGS) entry which is preliminary data.</text>
</comment>
<dbReference type="Proteomes" id="UP000664844">
    <property type="component" value="Unassembled WGS sequence"/>
</dbReference>
<evidence type="ECO:0000313" key="1">
    <source>
        <dbReference type="EMBL" id="MBO0348179.1"/>
    </source>
</evidence>
<organism evidence="1 2">
    <name type="scientific">Phormidium pseudopriestleyi FRX01</name>
    <dbReference type="NCBI Taxonomy" id="1759528"/>
    <lineage>
        <taxon>Bacteria</taxon>
        <taxon>Bacillati</taxon>
        <taxon>Cyanobacteriota</taxon>
        <taxon>Cyanophyceae</taxon>
        <taxon>Oscillatoriophycideae</taxon>
        <taxon>Oscillatoriales</taxon>
        <taxon>Oscillatoriaceae</taxon>
        <taxon>Phormidium</taxon>
    </lineage>
</organism>